<dbReference type="AlphaFoldDB" id="A0ABD5PTH0"/>
<dbReference type="GO" id="GO:0005886">
    <property type="term" value="C:plasma membrane"/>
    <property type="evidence" value="ECO:0007669"/>
    <property type="project" value="UniProtKB-SubCell"/>
</dbReference>
<dbReference type="Gene3D" id="1.20.1640.10">
    <property type="entry name" value="Multidrug efflux transporter AcrB transmembrane domain"/>
    <property type="match status" value="1"/>
</dbReference>
<evidence type="ECO:0000259" key="10">
    <source>
        <dbReference type="Pfam" id="PF02355"/>
    </source>
</evidence>
<dbReference type="EMBL" id="JBHSFA010000009">
    <property type="protein sequence ID" value="MFC4543857.1"/>
    <property type="molecule type" value="Genomic_DNA"/>
</dbReference>
<dbReference type="GO" id="GO:0065002">
    <property type="term" value="P:intracellular protein transmembrane transport"/>
    <property type="evidence" value="ECO:0007669"/>
    <property type="project" value="UniProtKB-UniRule"/>
</dbReference>
<keyword evidence="6 9" id="KW-1133">Transmembrane helix</keyword>
<evidence type="ECO:0000256" key="1">
    <source>
        <dbReference type="ARBA" id="ARBA00004651"/>
    </source>
</evidence>
<comment type="similarity">
    <text evidence="9">Belongs to the SecD/SecF family. SecD subfamily.</text>
</comment>
<dbReference type="GO" id="GO:0006605">
    <property type="term" value="P:protein targeting"/>
    <property type="evidence" value="ECO:0007669"/>
    <property type="project" value="UniProtKB-UniRule"/>
</dbReference>
<organism evidence="11 12">
    <name type="scientific">Halosolutus amylolyticus</name>
    <dbReference type="NCBI Taxonomy" id="2932267"/>
    <lineage>
        <taxon>Archaea</taxon>
        <taxon>Methanobacteriati</taxon>
        <taxon>Methanobacteriota</taxon>
        <taxon>Stenosarchaea group</taxon>
        <taxon>Halobacteria</taxon>
        <taxon>Halobacteriales</taxon>
        <taxon>Natrialbaceae</taxon>
        <taxon>Halosolutus</taxon>
    </lineage>
</organism>
<dbReference type="NCBIfam" id="NF006215">
    <property type="entry name" value="PRK08343.1-1"/>
    <property type="match status" value="1"/>
</dbReference>
<feature type="transmembrane region" description="Helical" evidence="9">
    <location>
        <begin position="410"/>
        <end position="432"/>
    </location>
</feature>
<feature type="transmembrane region" description="Helical" evidence="9">
    <location>
        <begin position="384"/>
        <end position="403"/>
    </location>
</feature>
<keyword evidence="7 9" id="KW-0811">Translocation</keyword>
<sequence length="540" mass="57940">MNVKDTIVSNWRVLLLLVFVAFALFALFVPGGVFAEQSTADEQAANESVQADDGGLTNLVYGLGLDGGTRISAPVVGVTAENVELTDSADPGTLESDVAAELDVEATDVRVERADDGSYTAEVFVKNVSTDDLAGALDSADSAADHGEVRDGVTQSTRDDTVQAIDSKINEAGLSGGDVSERSGTTPQIVVEVPDRGDDMNEQELRELLTERGVVTVVAYYPENGTQVNETVLERDDFESIGFASYDEQRDQHYVSVTLTDEAASEYQSKMNEYGFTGEGVGQCQIHDRQAGEFDFDHEGDRWCLVTEVDGEPVDAHSMGGDLARGMQDGTFENDPSFRMIVPSQEDAYSLSVNLRAGSLPAPLDFEKGEVFSITPALADDYKIYSLFIGLLSVLTVSGVVYLRYTNARVAAPMILTALSEVVILLGFVALIRMPLDLSHIAGFIAVVGTGVDDLVIIADEVMDEGDVSSRRVFESRFRKAFWVIGAAAATTIIAMSPLAVLSLGDLQGFAIVTILGVLVGVLVTRPAYGDILEHLLTDR</sequence>
<feature type="transmembrane region" description="Helical" evidence="9">
    <location>
        <begin position="438"/>
        <end position="460"/>
    </location>
</feature>
<keyword evidence="3 9" id="KW-1003">Cell membrane</keyword>
<evidence type="ECO:0000256" key="8">
    <source>
        <dbReference type="ARBA" id="ARBA00023136"/>
    </source>
</evidence>
<dbReference type="Proteomes" id="UP001595898">
    <property type="component" value="Unassembled WGS sequence"/>
</dbReference>
<keyword evidence="4 9" id="KW-0812">Transmembrane</keyword>
<feature type="transmembrane region" description="Helical" evidence="9">
    <location>
        <begin position="481"/>
        <end position="501"/>
    </location>
</feature>
<dbReference type="SUPFAM" id="SSF82866">
    <property type="entry name" value="Multidrug efflux transporter AcrB transmembrane domain"/>
    <property type="match status" value="1"/>
</dbReference>
<proteinExistence type="inferred from homology"/>
<feature type="domain" description="Protein export membrane protein SecD/SecF C-terminal" evidence="10">
    <location>
        <begin position="365"/>
        <end position="524"/>
    </location>
</feature>
<keyword evidence="12" id="KW-1185">Reference proteome</keyword>
<keyword evidence="8 9" id="KW-0472">Membrane</keyword>
<comment type="function">
    <text evidence="9">Involved in protein export.</text>
</comment>
<comment type="subunit">
    <text evidence="9">Part of the protein translocation apparatus. Forms a complex with SecF.</text>
</comment>
<feature type="transmembrane region" description="Helical" evidence="9">
    <location>
        <begin position="507"/>
        <end position="525"/>
    </location>
</feature>
<gene>
    <name evidence="9" type="primary">secD</name>
    <name evidence="11" type="ORF">ACFO5R_18175</name>
</gene>
<evidence type="ECO:0000313" key="12">
    <source>
        <dbReference type="Proteomes" id="UP001595898"/>
    </source>
</evidence>
<comment type="caution">
    <text evidence="9">Lacks conserved residue(s) required for the propagation of feature annotation.</text>
</comment>
<accession>A0ABD5PTH0</accession>
<dbReference type="PANTHER" id="PTHR30081:SF1">
    <property type="entry name" value="PROTEIN TRANSLOCASE SUBUNIT SECD"/>
    <property type="match status" value="1"/>
</dbReference>
<dbReference type="InterPro" id="IPR024912">
    <property type="entry name" value="SecD_arc"/>
</dbReference>
<dbReference type="PANTHER" id="PTHR30081">
    <property type="entry name" value="PROTEIN-EXPORT MEMBRANE PROTEIN SEC"/>
    <property type="match status" value="1"/>
</dbReference>
<protein>
    <recommendedName>
        <fullName evidence="9">Protein-export membrane protein SecD</fullName>
    </recommendedName>
</protein>
<dbReference type="HAMAP" id="MF_01463_A">
    <property type="entry name" value="SecD_A"/>
    <property type="match status" value="1"/>
</dbReference>
<evidence type="ECO:0000256" key="7">
    <source>
        <dbReference type="ARBA" id="ARBA00023010"/>
    </source>
</evidence>
<dbReference type="Pfam" id="PF02355">
    <property type="entry name" value="SecD_SecF_C"/>
    <property type="match status" value="1"/>
</dbReference>
<evidence type="ECO:0000256" key="6">
    <source>
        <dbReference type="ARBA" id="ARBA00022989"/>
    </source>
</evidence>
<keyword evidence="2 9" id="KW-0813">Transport</keyword>
<name>A0ABD5PTH0_9EURY</name>
<evidence type="ECO:0000313" key="11">
    <source>
        <dbReference type="EMBL" id="MFC4543857.1"/>
    </source>
</evidence>
<evidence type="ECO:0000256" key="5">
    <source>
        <dbReference type="ARBA" id="ARBA00022927"/>
    </source>
</evidence>
<dbReference type="InterPro" id="IPR022813">
    <property type="entry name" value="SecD/SecF_arch_bac"/>
</dbReference>
<evidence type="ECO:0000256" key="2">
    <source>
        <dbReference type="ARBA" id="ARBA00022448"/>
    </source>
</evidence>
<dbReference type="InterPro" id="IPR048634">
    <property type="entry name" value="SecD_SecF_C"/>
</dbReference>
<comment type="subcellular location">
    <subcellularLocation>
        <location evidence="1 9">Cell membrane</location>
        <topology evidence="1 9">Multi-pass membrane protein</topology>
    </subcellularLocation>
</comment>
<evidence type="ECO:0000256" key="4">
    <source>
        <dbReference type="ARBA" id="ARBA00022692"/>
    </source>
</evidence>
<keyword evidence="5 9" id="KW-0653">Protein transport</keyword>
<reference evidence="11 12" key="1">
    <citation type="journal article" date="2019" name="Int. J. Syst. Evol. Microbiol.">
        <title>The Global Catalogue of Microorganisms (GCM) 10K type strain sequencing project: providing services to taxonomists for standard genome sequencing and annotation.</title>
        <authorList>
            <consortium name="The Broad Institute Genomics Platform"/>
            <consortium name="The Broad Institute Genome Sequencing Center for Infectious Disease"/>
            <person name="Wu L."/>
            <person name="Ma J."/>
        </authorList>
    </citation>
    <scope>NUCLEOTIDE SEQUENCE [LARGE SCALE GENOMIC DNA]</scope>
    <source>
        <strain evidence="11 12">WLHS5</strain>
    </source>
</reference>
<comment type="caution">
    <text evidence="11">The sequence shown here is derived from an EMBL/GenBank/DDBJ whole genome shotgun (WGS) entry which is preliminary data.</text>
</comment>
<dbReference type="RefSeq" id="WP_250142117.1">
    <property type="nucleotide sequence ID" value="NZ_JALIQP010000005.1"/>
</dbReference>
<evidence type="ECO:0000256" key="3">
    <source>
        <dbReference type="ARBA" id="ARBA00022475"/>
    </source>
</evidence>
<evidence type="ECO:0000256" key="9">
    <source>
        <dbReference type="HAMAP-Rule" id="MF_01463"/>
    </source>
</evidence>